<accession>A0ABR1FI70</accession>
<feature type="region of interest" description="Disordered" evidence="1">
    <location>
        <begin position="227"/>
        <end position="299"/>
    </location>
</feature>
<proteinExistence type="predicted"/>
<organism evidence="2 3">
    <name type="scientific">Aureococcus anophagefferens</name>
    <name type="common">Harmful bloom alga</name>
    <dbReference type="NCBI Taxonomy" id="44056"/>
    <lineage>
        <taxon>Eukaryota</taxon>
        <taxon>Sar</taxon>
        <taxon>Stramenopiles</taxon>
        <taxon>Ochrophyta</taxon>
        <taxon>Pelagophyceae</taxon>
        <taxon>Pelagomonadales</taxon>
        <taxon>Pelagomonadaceae</taxon>
        <taxon>Aureococcus</taxon>
    </lineage>
</organism>
<evidence type="ECO:0000256" key="1">
    <source>
        <dbReference type="SAM" id="MobiDB-lite"/>
    </source>
</evidence>
<evidence type="ECO:0000313" key="2">
    <source>
        <dbReference type="EMBL" id="KAK7231199.1"/>
    </source>
</evidence>
<gene>
    <name evidence="2" type="ORF">SO694_00071163</name>
</gene>
<evidence type="ECO:0008006" key="4">
    <source>
        <dbReference type="Google" id="ProtNLM"/>
    </source>
</evidence>
<name>A0ABR1FI70_AURAN</name>
<dbReference type="EMBL" id="JBBJCI010000419">
    <property type="protein sequence ID" value="KAK7231199.1"/>
    <property type="molecule type" value="Genomic_DNA"/>
</dbReference>
<protein>
    <recommendedName>
        <fullName evidence="4">Bromo domain-containing protein</fullName>
    </recommendedName>
</protein>
<reference evidence="2 3" key="1">
    <citation type="submission" date="2024-03" db="EMBL/GenBank/DDBJ databases">
        <title>Aureococcus anophagefferens CCMP1851 and Kratosvirus quantuckense: Draft genome of a second virus-susceptible host strain in the model system.</title>
        <authorList>
            <person name="Chase E."/>
            <person name="Truchon A.R."/>
            <person name="Schepens W."/>
            <person name="Wilhelm S.W."/>
        </authorList>
    </citation>
    <scope>NUCLEOTIDE SEQUENCE [LARGE SCALE GENOMIC DNA]</scope>
    <source>
        <strain evidence="2 3">CCMP1851</strain>
    </source>
</reference>
<comment type="caution">
    <text evidence="2">The sequence shown here is derived from an EMBL/GenBank/DDBJ whole genome shotgun (WGS) entry which is preliminary data.</text>
</comment>
<keyword evidence="3" id="KW-1185">Reference proteome</keyword>
<feature type="region of interest" description="Disordered" evidence="1">
    <location>
        <begin position="344"/>
        <end position="370"/>
    </location>
</feature>
<dbReference type="Proteomes" id="UP001363151">
    <property type="component" value="Unassembled WGS sequence"/>
</dbReference>
<sequence>MGLGSVVQTARAGGQTELPESLRAMANHKLKNFKRSDSFNLASGRNRFFTQETEKKLEVKEEVKEEHAAPPVAEYDTVEFRRLAAYLRELSDITKRKEEAVYVTLTPELETLKLRAEEAEQRSLGDTFFGVDGLRNNEAANREAMGAEDALSASREEDDRADERRVFVEKWMELEKKASKERRRRHEERARAQYMAAFAKATSSEEIMAYVWPKMPAEVLDAPMLEEDAEPDAPAPSPAKARAVPAYKRTEEERQGRKPFRCGSWKHQAGAGRLPKRPKDPLGPLEAAPGGPGPFRLDASLGQADSVFSIPPRTPAPPTVISSQWSSQASELEYVRSRSVGAFGGGASLGDPKPRKAPRAAEQTSVKPAEAERLDAMVARALGGDVPPSTSRKSSRGGAGYVISTFQPAEADARPLHLNRPSTAATTRPRAPPDHAVFKAMRDFPPMRKAVAAYKPIDLVHGLEFCEFDELDDYFAEIIDANFLYAKGK</sequence>
<evidence type="ECO:0000313" key="3">
    <source>
        <dbReference type="Proteomes" id="UP001363151"/>
    </source>
</evidence>